<organism evidence="3 4">
    <name type="scientific">Ilyomonas limi</name>
    <dbReference type="NCBI Taxonomy" id="2575867"/>
    <lineage>
        <taxon>Bacteria</taxon>
        <taxon>Pseudomonadati</taxon>
        <taxon>Bacteroidota</taxon>
        <taxon>Chitinophagia</taxon>
        <taxon>Chitinophagales</taxon>
        <taxon>Chitinophagaceae</taxon>
        <taxon>Ilyomonas</taxon>
    </lineage>
</organism>
<dbReference type="Pfam" id="PF02350">
    <property type="entry name" value="Epimerase_2"/>
    <property type="match status" value="1"/>
</dbReference>
<dbReference type="OrthoDB" id="9803238at2"/>
<reference evidence="3 4" key="1">
    <citation type="submission" date="2019-05" db="EMBL/GenBank/DDBJ databases">
        <title>Panacibacter sp. strain 17mud1-8 Genome sequencing and assembly.</title>
        <authorList>
            <person name="Chhetri G."/>
        </authorList>
    </citation>
    <scope>NUCLEOTIDE SEQUENCE [LARGE SCALE GENOMIC DNA]</scope>
    <source>
        <strain evidence="3 4">17mud1-8</strain>
    </source>
</reference>
<dbReference type="InterPro" id="IPR029767">
    <property type="entry name" value="WecB-like"/>
</dbReference>
<dbReference type="RefSeq" id="WP_137260889.1">
    <property type="nucleotide sequence ID" value="NZ_SZQL01000003.1"/>
</dbReference>
<evidence type="ECO:0000259" key="2">
    <source>
        <dbReference type="Pfam" id="PF02350"/>
    </source>
</evidence>
<evidence type="ECO:0000313" key="4">
    <source>
        <dbReference type="Proteomes" id="UP000305848"/>
    </source>
</evidence>
<gene>
    <name evidence="3" type="ORF">FC093_06250</name>
</gene>
<dbReference type="Gene3D" id="3.40.50.2000">
    <property type="entry name" value="Glycogen Phosphorylase B"/>
    <property type="match status" value="2"/>
</dbReference>
<name>A0A4U3L7H5_9BACT</name>
<comment type="similarity">
    <text evidence="1">Belongs to the UDP-N-acetylglucosamine 2-epimerase family.</text>
</comment>
<dbReference type="GO" id="GO:0008761">
    <property type="term" value="F:UDP-N-acetylglucosamine 2-epimerase activity"/>
    <property type="evidence" value="ECO:0007669"/>
    <property type="project" value="UniProtKB-EC"/>
</dbReference>
<keyword evidence="4" id="KW-1185">Reference proteome</keyword>
<dbReference type="SUPFAM" id="SSF53756">
    <property type="entry name" value="UDP-Glycosyltransferase/glycogen phosphorylase"/>
    <property type="match status" value="1"/>
</dbReference>
<accession>A0A4U3L7H5</accession>
<dbReference type="EC" id="5.1.3.14" evidence="3"/>
<evidence type="ECO:0000313" key="3">
    <source>
        <dbReference type="EMBL" id="TKK70344.1"/>
    </source>
</evidence>
<dbReference type="CDD" id="cd03786">
    <property type="entry name" value="GTB_UDP-GlcNAc_2-Epimerase"/>
    <property type="match status" value="1"/>
</dbReference>
<feature type="domain" description="UDP-N-acetylglucosamine 2-epimerase" evidence="2">
    <location>
        <begin position="28"/>
        <end position="358"/>
    </location>
</feature>
<sequence length="375" mass="41936">MKITIVAGARPNFMKVAPIIKAIKQAQEKGKDIEYRLVHTGQHYDKKMSADFFEQLCIPEPDVNLGAGGGSQGEQTAAIMIKFEKELQENKPDVVLVVGDVTSTLACTITAKKLCIDVVHVEAGIRSGDRTMPEEINRIVTDAICDHFFTTSEIANQHLRESGIQRNKIHFVGNTMIDTLFQNLTRIKQPDIWAQYQLSKGHYFLITLHRPANVDDAGNLENLLDVILENTNDLPVIFPVHPRTKKILDVIQYSNPKLIQVDPMGYLEFIYLVKNAKAVITDSGGITEETTVLNIPCLTLRNSTERPETVTIGTNELVGTDPLNLIPYLNQLQHGKWKDSGIPPLWNGKTANRIVAKLFELYVIKDSKNKIASEN</sequence>
<keyword evidence="1 3" id="KW-0413">Isomerase</keyword>
<protein>
    <submittedName>
        <fullName evidence="3">UDP-N-acetylglucosamine 2-epimerase (Non-hydrolyzing)</fullName>
        <ecNumber evidence="3">5.1.3.14</ecNumber>
    </submittedName>
</protein>
<proteinExistence type="inferred from homology"/>
<dbReference type="Proteomes" id="UP000305848">
    <property type="component" value="Unassembled WGS sequence"/>
</dbReference>
<dbReference type="InterPro" id="IPR003331">
    <property type="entry name" value="UDP_GlcNAc_Epimerase_2_dom"/>
</dbReference>
<dbReference type="PANTHER" id="PTHR43174:SF1">
    <property type="entry name" value="UDP-N-ACETYLGLUCOSAMINE 2-EPIMERASE"/>
    <property type="match status" value="1"/>
</dbReference>
<comment type="caution">
    <text evidence="3">The sequence shown here is derived from an EMBL/GenBank/DDBJ whole genome shotgun (WGS) entry which is preliminary data.</text>
</comment>
<dbReference type="AlphaFoldDB" id="A0A4U3L7H5"/>
<evidence type="ECO:0000256" key="1">
    <source>
        <dbReference type="RuleBase" id="RU003513"/>
    </source>
</evidence>
<dbReference type="EMBL" id="SZQL01000003">
    <property type="protein sequence ID" value="TKK70344.1"/>
    <property type="molecule type" value="Genomic_DNA"/>
</dbReference>
<dbReference type="NCBIfam" id="TIGR00236">
    <property type="entry name" value="wecB"/>
    <property type="match status" value="1"/>
</dbReference>
<dbReference type="PANTHER" id="PTHR43174">
    <property type="entry name" value="UDP-N-ACETYLGLUCOSAMINE 2-EPIMERASE"/>
    <property type="match status" value="1"/>
</dbReference>